<proteinExistence type="predicted"/>
<dbReference type="Pfam" id="PF05729">
    <property type="entry name" value="NACHT"/>
    <property type="match status" value="1"/>
</dbReference>
<feature type="domain" description="NACHT" evidence="3">
    <location>
        <begin position="136"/>
        <end position="276"/>
    </location>
</feature>
<reference evidence="4 5" key="1">
    <citation type="journal article" date="2013" name="Curr. Biol.">
        <title>The Genome of the Foraminiferan Reticulomyxa filosa.</title>
        <authorList>
            <person name="Glockner G."/>
            <person name="Hulsmann N."/>
            <person name="Schleicher M."/>
            <person name="Noegel A.A."/>
            <person name="Eichinger L."/>
            <person name="Gallinger C."/>
            <person name="Pawlowski J."/>
            <person name="Sierra R."/>
            <person name="Euteneuer U."/>
            <person name="Pillet L."/>
            <person name="Moustafa A."/>
            <person name="Platzer M."/>
            <person name="Groth M."/>
            <person name="Szafranski K."/>
            <person name="Schliwa M."/>
        </authorList>
    </citation>
    <scope>NUCLEOTIDE SEQUENCE [LARGE SCALE GENOMIC DNA]</scope>
</reference>
<dbReference type="SUPFAM" id="SSF52540">
    <property type="entry name" value="P-loop containing nucleoside triphosphate hydrolases"/>
    <property type="match status" value="1"/>
</dbReference>
<dbReference type="PROSITE" id="PS50837">
    <property type="entry name" value="NACHT"/>
    <property type="match status" value="1"/>
</dbReference>
<keyword evidence="5" id="KW-1185">Reference proteome</keyword>
<evidence type="ECO:0000256" key="2">
    <source>
        <dbReference type="SAM" id="MobiDB-lite"/>
    </source>
</evidence>
<dbReference type="EMBL" id="ASPP01004129">
    <property type="protein sequence ID" value="ETO32528.1"/>
    <property type="molecule type" value="Genomic_DNA"/>
</dbReference>
<dbReference type="Proteomes" id="UP000023152">
    <property type="component" value="Unassembled WGS sequence"/>
</dbReference>
<dbReference type="InterPro" id="IPR027417">
    <property type="entry name" value="P-loop_NTPase"/>
</dbReference>
<feature type="region of interest" description="Disordered" evidence="2">
    <location>
        <begin position="1"/>
        <end position="38"/>
    </location>
</feature>
<dbReference type="PANTHER" id="PTHR46844">
    <property type="entry name" value="SLR5058 PROTEIN"/>
    <property type="match status" value="1"/>
</dbReference>
<accession>X6P320</accession>
<evidence type="ECO:0000259" key="3">
    <source>
        <dbReference type="PROSITE" id="PS50837"/>
    </source>
</evidence>
<dbReference type="PANTHER" id="PTHR46844:SF1">
    <property type="entry name" value="SLR5058 PROTEIN"/>
    <property type="match status" value="1"/>
</dbReference>
<sequence>MGGQIGLEEDLAEAARIKEEEEEEKDGKRKTRNRSEEIDAKEKLKRHYRLKDKLAPLFDDPGQSIDNCYIRLALLTQQRFQQQKNENDNEEEEEAKYKESETWTNTLDYSLIYGNKMETLEVQDIWKDKENGLVVRHISICGEAGSGKSVLSQRIAYLWANDQMWNDQFQYLLHIPLRKIANIFDRHYGNDDEKMNDGNEDIEYLWSMIMNELHIPRWNANDTNCVIHSINGLLLLLDGFDEIANEIEKSSCLKQWLQHCTSNENYCVIITSRPNAMCQYLYHPRMLNVIGFKTQDIRNYIRAYFRNMDIDDKDNSQSDSLIKKLNNNPSLKLLSHTPLYLRLFCYLARQDKSSSSNNDQWDDMTLAKLKYAKWRND</sequence>
<name>X6P320_RETFI</name>
<feature type="coiled-coil region" evidence="1">
    <location>
        <begin position="73"/>
        <end position="100"/>
    </location>
</feature>
<dbReference type="AlphaFoldDB" id="X6P320"/>
<evidence type="ECO:0000313" key="5">
    <source>
        <dbReference type="Proteomes" id="UP000023152"/>
    </source>
</evidence>
<protein>
    <recommendedName>
        <fullName evidence="3">NACHT domain-containing protein</fullName>
    </recommendedName>
</protein>
<organism evidence="4 5">
    <name type="scientific">Reticulomyxa filosa</name>
    <dbReference type="NCBI Taxonomy" id="46433"/>
    <lineage>
        <taxon>Eukaryota</taxon>
        <taxon>Sar</taxon>
        <taxon>Rhizaria</taxon>
        <taxon>Retaria</taxon>
        <taxon>Foraminifera</taxon>
        <taxon>Monothalamids</taxon>
        <taxon>Reticulomyxidae</taxon>
        <taxon>Reticulomyxa</taxon>
    </lineage>
</organism>
<dbReference type="InterPro" id="IPR007111">
    <property type="entry name" value="NACHT_NTPase"/>
</dbReference>
<evidence type="ECO:0000256" key="1">
    <source>
        <dbReference type="SAM" id="Coils"/>
    </source>
</evidence>
<gene>
    <name evidence="4" type="ORF">RFI_04589</name>
</gene>
<comment type="caution">
    <text evidence="4">The sequence shown here is derived from an EMBL/GenBank/DDBJ whole genome shotgun (WGS) entry which is preliminary data.</text>
</comment>
<dbReference type="Gene3D" id="3.40.50.300">
    <property type="entry name" value="P-loop containing nucleotide triphosphate hydrolases"/>
    <property type="match status" value="1"/>
</dbReference>
<feature type="non-terminal residue" evidence="4">
    <location>
        <position position="377"/>
    </location>
</feature>
<keyword evidence="1" id="KW-0175">Coiled coil</keyword>
<evidence type="ECO:0000313" key="4">
    <source>
        <dbReference type="EMBL" id="ETO32528.1"/>
    </source>
</evidence>